<name>A0ABR6ZHP5_9BURK</name>
<dbReference type="Proteomes" id="UP000646911">
    <property type="component" value="Unassembled WGS sequence"/>
</dbReference>
<evidence type="ECO:0000313" key="1">
    <source>
        <dbReference type="EMBL" id="MBC3911256.1"/>
    </source>
</evidence>
<sequence length="53" mass="6018">MTRAANTASPAVPVTMLKNVSRHAWYTLNQLKNNNSLVTDGDQYQPQENRSER</sequence>
<dbReference type="EMBL" id="JACOFX010000027">
    <property type="protein sequence ID" value="MBC3911256.1"/>
    <property type="molecule type" value="Genomic_DNA"/>
</dbReference>
<evidence type="ECO:0000313" key="2">
    <source>
        <dbReference type="Proteomes" id="UP000646911"/>
    </source>
</evidence>
<reference evidence="1 2" key="1">
    <citation type="submission" date="2020-08" db="EMBL/GenBank/DDBJ databases">
        <title>Novel species isolated from subtropical streams in China.</title>
        <authorList>
            <person name="Lu H."/>
        </authorList>
    </citation>
    <scope>NUCLEOTIDE SEQUENCE [LARGE SCALE GENOMIC DNA]</scope>
    <source>
        <strain evidence="1 2">NL8W</strain>
    </source>
</reference>
<keyword evidence="2" id="KW-1185">Reference proteome</keyword>
<proteinExistence type="predicted"/>
<protein>
    <submittedName>
        <fullName evidence="1">Uncharacterized protein</fullName>
    </submittedName>
</protein>
<comment type="caution">
    <text evidence="1">The sequence shown here is derived from an EMBL/GenBank/DDBJ whole genome shotgun (WGS) entry which is preliminary data.</text>
</comment>
<organism evidence="1 2">
    <name type="scientific">Undibacterium umbellatum</name>
    <dbReference type="NCBI Taxonomy" id="2762300"/>
    <lineage>
        <taxon>Bacteria</taxon>
        <taxon>Pseudomonadati</taxon>
        <taxon>Pseudomonadota</taxon>
        <taxon>Betaproteobacteria</taxon>
        <taxon>Burkholderiales</taxon>
        <taxon>Oxalobacteraceae</taxon>
        <taxon>Undibacterium</taxon>
    </lineage>
</organism>
<gene>
    <name evidence="1" type="ORF">H8L47_27220</name>
</gene>
<accession>A0ABR6ZHP5</accession>
<dbReference type="RefSeq" id="WP_186956965.1">
    <property type="nucleotide sequence ID" value="NZ_JACOFX010000027.1"/>
</dbReference>